<dbReference type="GO" id="GO:0012505">
    <property type="term" value="C:endomembrane system"/>
    <property type="evidence" value="ECO:0007669"/>
    <property type="project" value="UniProtKB-SubCell"/>
</dbReference>
<evidence type="ECO:0000256" key="7">
    <source>
        <dbReference type="ARBA" id="ARBA00022989"/>
    </source>
</evidence>
<keyword evidence="10" id="KW-1003">Cell membrane</keyword>
<feature type="transmembrane region" description="Helical" evidence="10">
    <location>
        <begin position="407"/>
        <end position="424"/>
    </location>
</feature>
<organism evidence="13 14">
    <name type="scientific">Streptomonospora alba</name>
    <dbReference type="NCBI Taxonomy" id="183763"/>
    <lineage>
        <taxon>Bacteria</taxon>
        <taxon>Bacillati</taxon>
        <taxon>Actinomycetota</taxon>
        <taxon>Actinomycetes</taxon>
        <taxon>Streptosporangiales</taxon>
        <taxon>Nocardiopsidaceae</taxon>
        <taxon>Streptomonospora</taxon>
    </lineage>
</organism>
<comment type="subcellular location">
    <subcellularLocation>
        <location evidence="10">Cell membrane</location>
    </subcellularLocation>
    <subcellularLocation>
        <location evidence="1">Endomembrane system</location>
        <topology evidence="1">Multi-pass membrane protein</topology>
    </subcellularLocation>
</comment>
<feature type="transmembrane region" description="Helical" evidence="10">
    <location>
        <begin position="280"/>
        <end position="304"/>
    </location>
</feature>
<comment type="similarity">
    <text evidence="3 10">Belongs to the glycosyltransferase 39 family.</text>
</comment>
<dbReference type="UniPathway" id="UPA00378"/>
<dbReference type="GO" id="GO:0004169">
    <property type="term" value="F:dolichyl-phosphate-mannose-protein mannosyltransferase activity"/>
    <property type="evidence" value="ECO:0007669"/>
    <property type="project" value="UniProtKB-UniRule"/>
</dbReference>
<feature type="domain" description="Protein O-mannosyl-transferase C-terminal four TM" evidence="12">
    <location>
        <begin position="344"/>
        <end position="535"/>
    </location>
</feature>
<dbReference type="AlphaFoldDB" id="A0A0C2FZJ0"/>
<evidence type="ECO:0000259" key="11">
    <source>
        <dbReference type="Pfam" id="PF02366"/>
    </source>
</evidence>
<evidence type="ECO:0000256" key="3">
    <source>
        <dbReference type="ARBA" id="ARBA00007222"/>
    </source>
</evidence>
<evidence type="ECO:0000256" key="8">
    <source>
        <dbReference type="ARBA" id="ARBA00023136"/>
    </source>
</evidence>
<name>A0A0C2FZJ0_9ACTN</name>
<feature type="transmembrane region" description="Helical" evidence="10">
    <location>
        <begin position="163"/>
        <end position="180"/>
    </location>
</feature>
<evidence type="ECO:0000256" key="9">
    <source>
        <dbReference type="ARBA" id="ARBA00093617"/>
    </source>
</evidence>
<dbReference type="InterPro" id="IPR003342">
    <property type="entry name" value="ArnT-like_N"/>
</dbReference>
<dbReference type="PANTHER" id="PTHR10050:SF46">
    <property type="entry name" value="PROTEIN O-MANNOSYL-TRANSFERASE 2"/>
    <property type="match status" value="1"/>
</dbReference>
<feature type="transmembrane region" description="Helical" evidence="10">
    <location>
        <begin position="454"/>
        <end position="477"/>
    </location>
</feature>
<feature type="transmembrane region" description="Helical" evidence="10">
    <location>
        <begin position="431"/>
        <end position="448"/>
    </location>
</feature>
<dbReference type="EC" id="2.4.1.-" evidence="10"/>
<feature type="transmembrane region" description="Helical" evidence="10">
    <location>
        <begin position="186"/>
        <end position="205"/>
    </location>
</feature>
<dbReference type="RefSeq" id="WP_040276825.1">
    <property type="nucleotide sequence ID" value="NZ_JROO01000065.1"/>
</dbReference>
<dbReference type="PANTHER" id="PTHR10050">
    <property type="entry name" value="DOLICHYL-PHOSPHATE-MANNOSE--PROTEIN MANNOSYLTRANSFERASE"/>
    <property type="match status" value="1"/>
</dbReference>
<keyword evidence="8 10" id="KW-0472">Membrane</keyword>
<dbReference type="InterPro" id="IPR027005">
    <property type="entry name" value="PMT-like"/>
</dbReference>
<evidence type="ECO:0000256" key="10">
    <source>
        <dbReference type="RuleBase" id="RU367007"/>
    </source>
</evidence>
<keyword evidence="6 10" id="KW-0812">Transmembrane</keyword>
<evidence type="ECO:0000256" key="5">
    <source>
        <dbReference type="ARBA" id="ARBA00022679"/>
    </source>
</evidence>
<evidence type="ECO:0000256" key="2">
    <source>
        <dbReference type="ARBA" id="ARBA00004922"/>
    </source>
</evidence>
<evidence type="ECO:0000256" key="4">
    <source>
        <dbReference type="ARBA" id="ARBA00022676"/>
    </source>
</evidence>
<keyword evidence="14" id="KW-1185">Reference proteome</keyword>
<comment type="function">
    <text evidence="10">Protein O-mannosyltransferase that catalyzes the transfer of a single mannose residue from a polyprenol phospho-mannosyl lipidic donor to the hydroxyl group of selected serine and threonine residues in acceptor proteins.</text>
</comment>
<dbReference type="InterPro" id="IPR032421">
    <property type="entry name" value="PMT_4TMC"/>
</dbReference>
<comment type="caution">
    <text evidence="13">The sequence shown here is derived from an EMBL/GenBank/DDBJ whole genome shotgun (WGS) entry which is preliminary data.</text>
</comment>
<dbReference type="GO" id="GO:0005886">
    <property type="term" value="C:plasma membrane"/>
    <property type="evidence" value="ECO:0007669"/>
    <property type="project" value="UniProtKB-SubCell"/>
</dbReference>
<comment type="pathway">
    <text evidence="2 10">Protein modification; protein glycosylation.</text>
</comment>
<feature type="transmembrane region" description="Helical" evidence="10">
    <location>
        <begin position="33"/>
        <end position="52"/>
    </location>
</feature>
<evidence type="ECO:0000313" key="13">
    <source>
        <dbReference type="EMBL" id="KIH96473.1"/>
    </source>
</evidence>
<protein>
    <recommendedName>
        <fullName evidence="9 10">Polyprenol-phosphate-mannose--protein mannosyltransferase</fullName>
        <ecNumber evidence="10">2.4.1.-</ecNumber>
    </recommendedName>
</protein>
<dbReference type="Pfam" id="PF16192">
    <property type="entry name" value="PMT_4TMC"/>
    <property type="match status" value="1"/>
</dbReference>
<dbReference type="EMBL" id="JROO01000065">
    <property type="protein sequence ID" value="KIH96473.1"/>
    <property type="molecule type" value="Genomic_DNA"/>
</dbReference>
<feature type="transmembrane region" description="Helical" evidence="10">
    <location>
        <begin position="489"/>
        <end position="513"/>
    </location>
</feature>
<gene>
    <name evidence="13" type="ORF">LP52_24770</name>
</gene>
<dbReference type="STRING" id="183763.LP52_24770"/>
<reference evidence="14" key="1">
    <citation type="journal article" date="2015" name="Chem. Biol.">
        <title>Structure, bioactivity, and resistance mechanism of streptomonomicin, an unusual lasso Peptide from an understudied halophilic actinomycete.</title>
        <authorList>
            <person name="Metelev M."/>
            <person name="Tietz J.I."/>
            <person name="Melby J.O."/>
            <person name="Blair P.M."/>
            <person name="Zhu L."/>
            <person name="Livnat I."/>
            <person name="Severinov K."/>
            <person name="Mitchell D.A."/>
        </authorList>
    </citation>
    <scope>NUCLEOTIDE SEQUENCE [LARGE SCALE GENOMIC DNA]</scope>
    <source>
        <strain evidence="14">YIM 90003</strain>
    </source>
</reference>
<evidence type="ECO:0000259" key="12">
    <source>
        <dbReference type="Pfam" id="PF16192"/>
    </source>
</evidence>
<evidence type="ECO:0000313" key="14">
    <source>
        <dbReference type="Proteomes" id="UP000031675"/>
    </source>
</evidence>
<sequence length="543" mass="59370">MTTTAPEATVDPDPSWRASVRSRLVPPMPTPAWPGWVGAVALALFAGALRVIGLGRPGHIYFDETYYAKNALSMWVFGYEHETLENADEMLARGNGDIWSGGADFVVHPPLSKWLIAAGDRLWGLLPGTAAVEPEGWRLASAVFGALSVLLLVRIAHRLTRSWLLGCAAGLIMALDGLHFTLSRIAMVDIFLTFFILAGFGCLVVDRDRTRERLAANAERGGGVLNWLGMRWWRIAAGLFLGLAVGCKWSALFYVAAFGLLTVAWDYGARRSVAHDRTALRWFAFDAVPAFFQTVGVAAVTYLATWTGWFATAGGYARGWGAAHMPGWLESAPGFVQAPVNGLRSLAHYHNQMYSFHSGLSKPHDYASQPWEWPIMRTPVAFHYSDQPSDCGASDCSTTILSLGTPAVWWLGSVAVVVMLGWWLTYRDWRAGAVLLGVAAGWLPWFAYPERTMFAFYALPALPFVVLATVLALGLALGSGETRPEYSPWARVAGGVAFGVVLLLVVANFAYLYPVLSAETIPYDAWAERMWFDTWIYGNGGGS</sequence>
<evidence type="ECO:0000256" key="1">
    <source>
        <dbReference type="ARBA" id="ARBA00004127"/>
    </source>
</evidence>
<keyword evidence="4 10" id="KW-0328">Glycosyltransferase</keyword>
<accession>A0A0C2FZJ0</accession>
<keyword evidence="5 10" id="KW-0808">Transferase</keyword>
<dbReference type="OrthoDB" id="9776737at2"/>
<dbReference type="Proteomes" id="UP000031675">
    <property type="component" value="Unassembled WGS sequence"/>
</dbReference>
<keyword evidence="7 10" id="KW-1133">Transmembrane helix</keyword>
<feature type="domain" description="ArnT-like N-terminal" evidence="11">
    <location>
        <begin position="104"/>
        <end position="263"/>
    </location>
</feature>
<proteinExistence type="inferred from homology"/>
<dbReference type="Pfam" id="PF02366">
    <property type="entry name" value="PMT"/>
    <property type="match status" value="1"/>
</dbReference>
<evidence type="ECO:0000256" key="6">
    <source>
        <dbReference type="ARBA" id="ARBA00022692"/>
    </source>
</evidence>